<dbReference type="RefSeq" id="WP_109344066.1">
    <property type="nucleotide sequence ID" value="NZ_CP029343.1"/>
</dbReference>
<feature type="transmembrane region" description="Helical" evidence="7">
    <location>
        <begin position="82"/>
        <end position="107"/>
    </location>
</feature>
<dbReference type="OrthoDB" id="8557224at2"/>
<evidence type="ECO:0000256" key="2">
    <source>
        <dbReference type="ARBA" id="ARBA00022448"/>
    </source>
</evidence>
<evidence type="ECO:0000256" key="1">
    <source>
        <dbReference type="ARBA" id="ARBA00004651"/>
    </source>
</evidence>
<dbReference type="KEGG" id="mtim:DIR46_03895"/>
<keyword evidence="6 7" id="KW-0472">Membrane</keyword>
<evidence type="ECO:0000256" key="4">
    <source>
        <dbReference type="ARBA" id="ARBA00022692"/>
    </source>
</evidence>
<gene>
    <name evidence="9" type="primary">phnE</name>
    <name evidence="9" type="ORF">DIR46_03895</name>
</gene>
<comment type="subcellular location">
    <subcellularLocation>
        <location evidence="1 7">Cell membrane</location>
        <topology evidence="1 7">Multi-pass membrane protein</topology>
    </subcellularLocation>
</comment>
<dbReference type="GO" id="GO:0015416">
    <property type="term" value="F:ABC-type phosphonate transporter activity"/>
    <property type="evidence" value="ECO:0007669"/>
    <property type="project" value="InterPro"/>
</dbReference>
<evidence type="ECO:0000256" key="5">
    <source>
        <dbReference type="ARBA" id="ARBA00022989"/>
    </source>
</evidence>
<evidence type="ECO:0000256" key="6">
    <source>
        <dbReference type="ARBA" id="ARBA00023136"/>
    </source>
</evidence>
<dbReference type="EMBL" id="CP029343">
    <property type="protein sequence ID" value="AWL03664.1"/>
    <property type="molecule type" value="Genomic_DNA"/>
</dbReference>
<keyword evidence="4 7" id="KW-0812">Transmembrane</keyword>
<sequence>MKRSTQLQAVPPAPPRDIGTWLILLGLLALVVASFASLPLQWSAFFTAEAVDSAREFLAGFAPPETGTPFLVKTLGALWETLAMSAIGTLLAAIVGLPLALAGAGRLGRVARAVTRLVLNVLRSIPELVWAAVLLVLAGLGPMAGTMALAAHTAGVLGRLFADALENVEPHAEQTLRTNGARPLAAFLYATLPQALPQMLSYTLYRWENNIRAAAVLGVVGAGGLGQMLKYHLSLFQMPSAATVVIAMLVLVALVDAASSILRRSLTR</sequence>
<evidence type="ECO:0000259" key="8">
    <source>
        <dbReference type="PROSITE" id="PS50928"/>
    </source>
</evidence>
<dbReference type="GO" id="GO:0005886">
    <property type="term" value="C:plasma membrane"/>
    <property type="evidence" value="ECO:0007669"/>
    <property type="project" value="UniProtKB-SubCell"/>
</dbReference>
<evidence type="ECO:0000313" key="9">
    <source>
        <dbReference type="EMBL" id="AWL03664.1"/>
    </source>
</evidence>
<dbReference type="PROSITE" id="PS50928">
    <property type="entry name" value="ABC_TM1"/>
    <property type="match status" value="1"/>
</dbReference>
<keyword evidence="2 7" id="KW-0813">Transport</keyword>
<accession>A0A2S2DE98</accession>
<dbReference type="Gene3D" id="1.10.3720.10">
    <property type="entry name" value="MetI-like"/>
    <property type="match status" value="1"/>
</dbReference>
<dbReference type="SUPFAM" id="SSF161098">
    <property type="entry name" value="MetI-like"/>
    <property type="match status" value="1"/>
</dbReference>
<dbReference type="Proteomes" id="UP000245820">
    <property type="component" value="Chromosome"/>
</dbReference>
<dbReference type="PANTHER" id="PTHR30043:SF1">
    <property type="entry name" value="ABC TRANSPORT SYSTEM PERMEASE PROTEIN P69"/>
    <property type="match status" value="1"/>
</dbReference>
<protein>
    <submittedName>
        <fullName evidence="9">Phosphonate ABC transporter, permease protein PhnE</fullName>
    </submittedName>
</protein>
<evidence type="ECO:0000256" key="7">
    <source>
        <dbReference type="RuleBase" id="RU363032"/>
    </source>
</evidence>
<dbReference type="NCBIfam" id="TIGR01097">
    <property type="entry name" value="PhnE"/>
    <property type="match status" value="1"/>
</dbReference>
<feature type="transmembrane region" description="Helical" evidence="7">
    <location>
        <begin position="21"/>
        <end position="42"/>
    </location>
</feature>
<dbReference type="InterPro" id="IPR005769">
    <property type="entry name" value="PhnE/PtxC"/>
</dbReference>
<organism evidence="9 10">
    <name type="scientific">Massilia oculi</name>
    <dbReference type="NCBI Taxonomy" id="945844"/>
    <lineage>
        <taxon>Bacteria</taxon>
        <taxon>Pseudomonadati</taxon>
        <taxon>Pseudomonadota</taxon>
        <taxon>Betaproteobacteria</taxon>
        <taxon>Burkholderiales</taxon>
        <taxon>Oxalobacteraceae</taxon>
        <taxon>Telluria group</taxon>
        <taxon>Massilia</taxon>
    </lineage>
</organism>
<dbReference type="CDD" id="cd06261">
    <property type="entry name" value="TM_PBP2"/>
    <property type="match status" value="1"/>
</dbReference>
<feature type="transmembrane region" description="Helical" evidence="7">
    <location>
        <begin position="128"/>
        <end position="151"/>
    </location>
</feature>
<evidence type="ECO:0000313" key="10">
    <source>
        <dbReference type="Proteomes" id="UP000245820"/>
    </source>
</evidence>
<dbReference type="AlphaFoldDB" id="A0A2S2DE98"/>
<keyword evidence="5 7" id="KW-1133">Transmembrane helix</keyword>
<keyword evidence="3" id="KW-1003">Cell membrane</keyword>
<reference evidence="9 10" key="1">
    <citation type="submission" date="2018-05" db="EMBL/GenBank/DDBJ databases">
        <title>Complete genome sequence of Massilia oculi sp. nov. CCUG 43427T (=DSM 26321T), the type strain of M. oculi, and comparison with genome sequences of other Massilia strains.</title>
        <authorList>
            <person name="Zhu B."/>
        </authorList>
    </citation>
    <scope>NUCLEOTIDE SEQUENCE [LARGE SCALE GENOMIC DNA]</scope>
    <source>
        <strain evidence="9 10">CCUG 43427</strain>
    </source>
</reference>
<dbReference type="PANTHER" id="PTHR30043">
    <property type="entry name" value="PHOSPHONATES TRANSPORT SYSTEM PERMEASE PROTEIN"/>
    <property type="match status" value="1"/>
</dbReference>
<dbReference type="InterPro" id="IPR035906">
    <property type="entry name" value="MetI-like_sf"/>
</dbReference>
<name>A0A2S2DE98_9BURK</name>
<evidence type="ECO:0000256" key="3">
    <source>
        <dbReference type="ARBA" id="ARBA00022475"/>
    </source>
</evidence>
<keyword evidence="10" id="KW-1185">Reference proteome</keyword>
<comment type="similarity">
    <text evidence="7">Belongs to the binding-protein-dependent transport system permease family.</text>
</comment>
<dbReference type="Pfam" id="PF00528">
    <property type="entry name" value="BPD_transp_1"/>
    <property type="match status" value="1"/>
</dbReference>
<proteinExistence type="inferred from homology"/>
<feature type="domain" description="ABC transmembrane type-1" evidence="8">
    <location>
        <begin position="78"/>
        <end position="259"/>
    </location>
</feature>
<feature type="transmembrane region" description="Helical" evidence="7">
    <location>
        <begin position="241"/>
        <end position="262"/>
    </location>
</feature>
<dbReference type="InterPro" id="IPR000515">
    <property type="entry name" value="MetI-like"/>
</dbReference>